<evidence type="ECO:0000256" key="4">
    <source>
        <dbReference type="ARBA" id="ARBA00023134"/>
    </source>
</evidence>
<name>A0A432V4R8_9HYPH</name>
<dbReference type="Gene3D" id="3.90.550.10">
    <property type="entry name" value="Spore Coat Polysaccharide Biosynthesis Protein SpsA, Chain A"/>
    <property type="match status" value="1"/>
</dbReference>
<dbReference type="AlphaFoldDB" id="A0A432V4R8"/>
<organism evidence="6 7">
    <name type="scientific">Borborobacter arsenicus</name>
    <dbReference type="NCBI Taxonomy" id="1851146"/>
    <lineage>
        <taxon>Bacteria</taxon>
        <taxon>Pseudomonadati</taxon>
        <taxon>Pseudomonadota</taxon>
        <taxon>Alphaproteobacteria</taxon>
        <taxon>Hyphomicrobiales</taxon>
        <taxon>Phyllobacteriaceae</taxon>
        <taxon>Borborobacter</taxon>
    </lineage>
</organism>
<evidence type="ECO:0000256" key="1">
    <source>
        <dbReference type="ARBA" id="ARBA00022679"/>
    </source>
</evidence>
<keyword evidence="2 5" id="KW-0548">Nucleotidyltransferase</keyword>
<dbReference type="InterPro" id="IPR029044">
    <property type="entry name" value="Nucleotide-diphossugar_trans"/>
</dbReference>
<evidence type="ECO:0000256" key="2">
    <source>
        <dbReference type="ARBA" id="ARBA00022695"/>
    </source>
</evidence>
<dbReference type="InterPro" id="IPR002835">
    <property type="entry name" value="CofC"/>
</dbReference>
<dbReference type="Proteomes" id="UP000281647">
    <property type="component" value="Unassembled WGS sequence"/>
</dbReference>
<sequence length="234" mass="24212">MAGSCMQGGVWALVPIKQLDRAKSRLATVLDASERKTLARAMLCDVLGTLSRVDGLAGILVVTSDKEAASIAAGFGATVVSDPVEGGLNAAVRHGMRWLDAEHEAGAIVVPGDVPFVTGAELDSVLRAMCSSQIVIAPARRDGGTNILAMKPPSLLTPSFGPDSFARHVSGARALGIEPRTLLLDGAGHDIDVTADLAFYDGEGPANRTRACIGRFVGIGFPVPAGSFKEVLLP</sequence>
<dbReference type="UniPathway" id="UPA00071"/>
<dbReference type="GO" id="GO:0005525">
    <property type="term" value="F:GTP binding"/>
    <property type="evidence" value="ECO:0007669"/>
    <property type="project" value="UniProtKB-KW"/>
</dbReference>
<evidence type="ECO:0000313" key="6">
    <source>
        <dbReference type="EMBL" id="RUM97156.1"/>
    </source>
</evidence>
<evidence type="ECO:0000313" key="7">
    <source>
        <dbReference type="Proteomes" id="UP000281647"/>
    </source>
</evidence>
<dbReference type="GO" id="GO:0052645">
    <property type="term" value="P:F420-0 metabolic process"/>
    <property type="evidence" value="ECO:0007669"/>
    <property type="project" value="UniProtKB-UniRule"/>
</dbReference>
<dbReference type="OrthoDB" id="6334386at2"/>
<reference evidence="6 7" key="1">
    <citation type="submission" date="2018-11" db="EMBL/GenBank/DDBJ databases">
        <title>Pseudaminobacter arsenicus sp. nov., an arsenic-resistant bacterium isolated from arsenic-rich aquifers.</title>
        <authorList>
            <person name="Mu Y."/>
        </authorList>
    </citation>
    <scope>NUCLEOTIDE SEQUENCE [LARGE SCALE GENOMIC DNA]</scope>
    <source>
        <strain evidence="6 7">CB3</strain>
    </source>
</reference>
<dbReference type="GO" id="GO:0043814">
    <property type="term" value="F:phospholactate guanylyltransferase activity"/>
    <property type="evidence" value="ECO:0007669"/>
    <property type="project" value="InterPro"/>
</dbReference>
<keyword evidence="3 5" id="KW-0547">Nucleotide-binding</keyword>
<dbReference type="NCBIfam" id="TIGR03552">
    <property type="entry name" value="F420_cofC"/>
    <property type="match status" value="1"/>
</dbReference>
<dbReference type="RefSeq" id="WP_128627329.1">
    <property type="nucleotide sequence ID" value="NZ_RKST01000014.1"/>
</dbReference>
<gene>
    <name evidence="6" type="primary">cofC</name>
    <name evidence="5" type="synonym">fbiD</name>
    <name evidence="6" type="ORF">EET67_14960</name>
</gene>
<keyword evidence="7" id="KW-1185">Reference proteome</keyword>
<dbReference type="SUPFAM" id="SSF53448">
    <property type="entry name" value="Nucleotide-diphospho-sugar transferases"/>
    <property type="match status" value="1"/>
</dbReference>
<proteinExistence type="inferred from homology"/>
<comment type="function">
    <text evidence="5">Guanylyltransferase that catalyzes the activation of (2R)-3-phosphoglycerate (3PG) as 3-[(R)-glyceryl]-diphospho-5'-guanosine, via the condensation of 3PG with GTP. It is involved in the biosynthesis of a derivative of the hydride carrier cofactor coenzyme F420, 3PG-F420.</text>
</comment>
<keyword evidence="4 5" id="KW-0342">GTP-binding</keyword>
<comment type="pathway">
    <text evidence="5">Cofactor biosynthesis; coenzyme F420 biosynthesis.</text>
</comment>
<protein>
    <recommendedName>
        <fullName evidence="5">3-phospho-D-glycerate guanylyltransferase</fullName>
        <shortName evidence="5">3PG guanylyltransferase</shortName>
        <ecNumber evidence="5">2.7.7.106</ecNumber>
    </recommendedName>
</protein>
<dbReference type="EMBL" id="RKST01000014">
    <property type="protein sequence ID" value="RUM97156.1"/>
    <property type="molecule type" value="Genomic_DNA"/>
</dbReference>
<evidence type="ECO:0000256" key="3">
    <source>
        <dbReference type="ARBA" id="ARBA00022741"/>
    </source>
</evidence>
<comment type="similarity">
    <text evidence="5">Belongs to the CofC family.</text>
</comment>
<dbReference type="HAMAP" id="MF_02114">
    <property type="entry name" value="CofC"/>
    <property type="match status" value="1"/>
</dbReference>
<comment type="caution">
    <text evidence="6">The sequence shown here is derived from an EMBL/GenBank/DDBJ whole genome shotgun (WGS) entry which is preliminary data.</text>
</comment>
<comment type="catalytic activity">
    <reaction evidence="5">
        <text>(2R)-3-phosphoglycerate + GTP + H(+) = 3-[(R)-glyceryl]-diphospho-5'-guanosine + diphosphate</text>
        <dbReference type="Rhea" id="RHEA:63440"/>
        <dbReference type="ChEBI" id="CHEBI:15378"/>
        <dbReference type="ChEBI" id="CHEBI:33019"/>
        <dbReference type="ChEBI" id="CHEBI:37565"/>
        <dbReference type="ChEBI" id="CHEBI:58272"/>
        <dbReference type="ChEBI" id="CHEBI:147306"/>
        <dbReference type="EC" id="2.7.7.106"/>
    </reaction>
</comment>
<evidence type="ECO:0000256" key="5">
    <source>
        <dbReference type="HAMAP-Rule" id="MF_02114"/>
    </source>
</evidence>
<dbReference type="Pfam" id="PF01983">
    <property type="entry name" value="CofC"/>
    <property type="match status" value="1"/>
</dbReference>
<accession>A0A432V4R8</accession>
<dbReference type="PANTHER" id="PTHR40392">
    <property type="entry name" value="2-PHOSPHO-L-LACTATE GUANYLYLTRANSFERASE"/>
    <property type="match status" value="1"/>
</dbReference>
<keyword evidence="1 5" id="KW-0808">Transferase</keyword>
<dbReference type="EC" id="2.7.7.106" evidence="5"/>
<dbReference type="PANTHER" id="PTHR40392:SF1">
    <property type="entry name" value="2-PHOSPHO-L-LACTATE GUANYLYLTRANSFERASE"/>
    <property type="match status" value="1"/>
</dbReference>